<dbReference type="RefSeq" id="WP_344828777.1">
    <property type="nucleotide sequence ID" value="NZ_BAAAUV010000007.1"/>
</dbReference>
<dbReference type="Pfam" id="PF00583">
    <property type="entry name" value="Acetyltransf_1"/>
    <property type="match status" value="1"/>
</dbReference>
<comment type="caution">
    <text evidence="2">The sequence shown here is derived from an EMBL/GenBank/DDBJ whole genome shotgun (WGS) entry which is preliminary data.</text>
</comment>
<protein>
    <submittedName>
        <fullName evidence="2">N-acetyltransferase</fullName>
    </submittedName>
</protein>
<sequence>MRVSAEYPADIEEIAAVTHVAFAANEHFPSPLDDLGRPVEVGLVHRLRATEAWIPGLSLVARDGTEMVGHILGTRAHVGDVPVLALGPLSVLPGRWRQGIARTLLTAFVAEADARNEPLVALLGDPAFYSRFGFVLSTGLGIDPPVEEWIPHFQVLPLRAYDPEIRGPFTYAGPFMDM</sequence>
<accession>A0ABP6Q8Y8</accession>
<keyword evidence="3" id="KW-1185">Reference proteome</keyword>
<dbReference type="PROSITE" id="PS51186">
    <property type="entry name" value="GNAT"/>
    <property type="match status" value="1"/>
</dbReference>
<organism evidence="2 3">
    <name type="scientific">Actinocorallia longicatena</name>
    <dbReference type="NCBI Taxonomy" id="111803"/>
    <lineage>
        <taxon>Bacteria</taxon>
        <taxon>Bacillati</taxon>
        <taxon>Actinomycetota</taxon>
        <taxon>Actinomycetes</taxon>
        <taxon>Streptosporangiales</taxon>
        <taxon>Thermomonosporaceae</taxon>
        <taxon>Actinocorallia</taxon>
    </lineage>
</organism>
<evidence type="ECO:0000259" key="1">
    <source>
        <dbReference type="PROSITE" id="PS51186"/>
    </source>
</evidence>
<gene>
    <name evidence="2" type="ORF">GCM10010468_31970</name>
</gene>
<dbReference type="InterPro" id="IPR000182">
    <property type="entry name" value="GNAT_dom"/>
</dbReference>
<evidence type="ECO:0000313" key="2">
    <source>
        <dbReference type="EMBL" id="GAA3212558.1"/>
    </source>
</evidence>
<evidence type="ECO:0000313" key="3">
    <source>
        <dbReference type="Proteomes" id="UP001501237"/>
    </source>
</evidence>
<dbReference type="Gene3D" id="3.40.630.30">
    <property type="match status" value="1"/>
</dbReference>
<feature type="domain" description="N-acetyltransferase" evidence="1">
    <location>
        <begin position="1"/>
        <end position="163"/>
    </location>
</feature>
<dbReference type="EMBL" id="BAAAUV010000007">
    <property type="protein sequence ID" value="GAA3212558.1"/>
    <property type="molecule type" value="Genomic_DNA"/>
</dbReference>
<dbReference type="InterPro" id="IPR016181">
    <property type="entry name" value="Acyl_CoA_acyltransferase"/>
</dbReference>
<reference evidence="3" key="1">
    <citation type="journal article" date="2019" name="Int. J. Syst. Evol. Microbiol.">
        <title>The Global Catalogue of Microorganisms (GCM) 10K type strain sequencing project: providing services to taxonomists for standard genome sequencing and annotation.</title>
        <authorList>
            <consortium name="The Broad Institute Genomics Platform"/>
            <consortium name="The Broad Institute Genome Sequencing Center for Infectious Disease"/>
            <person name="Wu L."/>
            <person name="Ma J."/>
        </authorList>
    </citation>
    <scope>NUCLEOTIDE SEQUENCE [LARGE SCALE GENOMIC DNA]</scope>
    <source>
        <strain evidence="3">JCM 9377</strain>
    </source>
</reference>
<dbReference type="SUPFAM" id="SSF55729">
    <property type="entry name" value="Acyl-CoA N-acyltransferases (Nat)"/>
    <property type="match status" value="1"/>
</dbReference>
<dbReference type="CDD" id="cd04301">
    <property type="entry name" value="NAT_SF"/>
    <property type="match status" value="1"/>
</dbReference>
<name>A0ABP6Q8Y8_9ACTN</name>
<dbReference type="Proteomes" id="UP001501237">
    <property type="component" value="Unassembled WGS sequence"/>
</dbReference>
<proteinExistence type="predicted"/>